<dbReference type="PIRSF" id="PIRSF016624">
    <property type="entry name" value="Mu_prophg_I"/>
    <property type="match status" value="1"/>
</dbReference>
<sequence length="367" mass="39964">MKTNIAALTSAIRGNNHHDIQLFPAGEFRANDGRPADCACWVMTREIAENLIQQVSARETPLVIDYEHQTLRAIKNGQPAPAAGWFHTLEWRDGDGLYAINVEWTDKARDAIAANEYRFISPVFLYDTHGHVTTLLHAALTNTPALDGMEAVMLAAASQLATLNTPQPEDHSVDEELIKELLSNLRWMLNLPATATTEDITAELQKAINLISDGQGTATAASQGLVERLQAHQTQIADLSSKAYDPAKYVPIAGLQELQAQLNTERQQSQVSQVDGLIQAALSDGRLIPALENWAKELGRTNFAALTTHLEKTQPIAALSSMQSHRQTPAAASPAQTLTPELDADALAICTQFGLSPEDLKKQLGEQ</sequence>
<protein>
    <submittedName>
        <fullName evidence="1">Protease (I) and scaffold (Z) protein</fullName>
    </submittedName>
</protein>
<dbReference type="InterPro" id="IPR012106">
    <property type="entry name" value="Phage_Mu_Gp1"/>
</dbReference>
<reference evidence="1" key="1">
    <citation type="submission" date="2013-07" db="EMBL/GenBank/DDBJ databases">
        <title>Sub-species coevolution in mutualistic symbiosis.</title>
        <authorList>
            <person name="Murfin K."/>
            <person name="Klassen J."/>
            <person name="Lee M."/>
            <person name="Forst S."/>
            <person name="Stock P."/>
            <person name="Goodrich-Blair H."/>
        </authorList>
    </citation>
    <scope>NUCLEOTIDE SEQUENCE [LARGE SCALE GENOMIC DNA]</scope>
    <source>
        <strain evidence="1">Oregonense</strain>
    </source>
</reference>
<dbReference type="GO" id="GO:0006508">
    <property type="term" value="P:proteolysis"/>
    <property type="evidence" value="ECO:0007669"/>
    <property type="project" value="UniProtKB-KW"/>
</dbReference>
<dbReference type="GO" id="GO:0008233">
    <property type="term" value="F:peptidase activity"/>
    <property type="evidence" value="ECO:0007669"/>
    <property type="project" value="UniProtKB-KW"/>
</dbReference>
<proteinExistence type="predicted"/>
<organism evidence="1">
    <name type="scientific">Xenorhabdus bovienii str. oregonense</name>
    <dbReference type="NCBI Taxonomy" id="1398202"/>
    <lineage>
        <taxon>Bacteria</taxon>
        <taxon>Pseudomonadati</taxon>
        <taxon>Pseudomonadota</taxon>
        <taxon>Gammaproteobacteria</taxon>
        <taxon>Enterobacterales</taxon>
        <taxon>Morganellaceae</taxon>
        <taxon>Xenorhabdus</taxon>
    </lineage>
</organism>
<evidence type="ECO:0000313" key="1">
    <source>
        <dbReference type="EMBL" id="CDH07233.1"/>
    </source>
</evidence>
<dbReference type="EMBL" id="CBSX010000178">
    <property type="protein sequence ID" value="CDH07233.1"/>
    <property type="molecule type" value="Genomic_DNA"/>
</dbReference>
<dbReference type="HOGENOM" id="CLU_062795_1_0_6"/>
<dbReference type="AlphaFoldDB" id="A0A077P9B3"/>
<comment type="caution">
    <text evidence="1">The sequence shown here is derived from an EMBL/GenBank/DDBJ whole genome shotgun (WGS) entry which is preliminary data.</text>
</comment>
<gene>
    <name evidence="1" type="ORF">XBO1_2590012</name>
</gene>
<dbReference type="Pfam" id="PF10123">
    <property type="entry name" value="Mu-like_Pro"/>
    <property type="match status" value="1"/>
</dbReference>
<dbReference type="RefSeq" id="WP_038259040.1">
    <property type="nucleotide sequence ID" value="NZ_CAWLUU010000226.1"/>
</dbReference>
<name>A0A077P9B3_XENBV</name>
<keyword evidence="1" id="KW-0645">Protease</keyword>
<accession>A0A077P9B3</accession>
<keyword evidence="1" id="KW-0378">Hydrolase</keyword>
<dbReference type="Proteomes" id="UP000028483">
    <property type="component" value="Unassembled WGS sequence"/>
</dbReference>